<gene>
    <name evidence="16" type="ORF">FWK35_00022991</name>
</gene>
<feature type="binding site" evidence="14">
    <location>
        <position position="54"/>
    </location>
    <ligand>
        <name>Mg(2+)</name>
        <dbReference type="ChEBI" id="CHEBI:18420"/>
    </ligand>
</feature>
<dbReference type="HAMAP" id="MF_03148">
    <property type="entry name" value="HAM1_NTPase"/>
    <property type="match status" value="1"/>
</dbReference>
<dbReference type="EMBL" id="VUJU01004326">
    <property type="protein sequence ID" value="KAF0754738.1"/>
    <property type="molecule type" value="Genomic_DNA"/>
</dbReference>
<dbReference type="SUPFAM" id="SSF52972">
    <property type="entry name" value="ITPase-like"/>
    <property type="match status" value="1"/>
</dbReference>
<keyword evidence="17" id="KW-1185">Reference proteome</keyword>
<comment type="catalytic activity">
    <reaction evidence="14">
        <text>XTP + H2O = XMP + diphosphate + H(+)</text>
        <dbReference type="Rhea" id="RHEA:28610"/>
        <dbReference type="ChEBI" id="CHEBI:15377"/>
        <dbReference type="ChEBI" id="CHEBI:15378"/>
        <dbReference type="ChEBI" id="CHEBI:33019"/>
        <dbReference type="ChEBI" id="CHEBI:57464"/>
        <dbReference type="ChEBI" id="CHEBI:61314"/>
        <dbReference type="EC" id="3.6.1.66"/>
    </reaction>
</comment>
<comment type="catalytic activity">
    <reaction evidence="12">
        <text>dITP + H2O = dIMP + diphosphate + H(+)</text>
        <dbReference type="Rhea" id="RHEA:28342"/>
        <dbReference type="ChEBI" id="CHEBI:15377"/>
        <dbReference type="ChEBI" id="CHEBI:15378"/>
        <dbReference type="ChEBI" id="CHEBI:33019"/>
        <dbReference type="ChEBI" id="CHEBI:61194"/>
        <dbReference type="ChEBI" id="CHEBI:61382"/>
        <dbReference type="EC" id="3.6.1.66"/>
    </reaction>
    <physiologicalReaction direction="left-to-right" evidence="12">
        <dbReference type="Rhea" id="RHEA:28343"/>
    </physiologicalReaction>
</comment>
<keyword evidence="7 14" id="KW-0460">Magnesium</keyword>
<comment type="catalytic activity">
    <reaction evidence="11">
        <text>ITP + H2O = IMP + diphosphate + H(+)</text>
        <dbReference type="Rhea" id="RHEA:29399"/>
        <dbReference type="ChEBI" id="CHEBI:15377"/>
        <dbReference type="ChEBI" id="CHEBI:15378"/>
        <dbReference type="ChEBI" id="CHEBI:33019"/>
        <dbReference type="ChEBI" id="CHEBI:58053"/>
        <dbReference type="ChEBI" id="CHEBI:61402"/>
        <dbReference type="EC" id="3.6.1.66"/>
    </reaction>
    <physiologicalReaction direction="left-to-right" evidence="11">
        <dbReference type="Rhea" id="RHEA:29400"/>
    </physiologicalReaction>
</comment>
<dbReference type="PANTHER" id="PTHR11067">
    <property type="entry name" value="INOSINE TRIPHOSPHATE PYROPHOSPHATASE/HAM1 PROTEIN"/>
    <property type="match status" value="1"/>
</dbReference>
<accession>A0A6G0YF05</accession>
<comment type="function">
    <text evidence="14">Pyrophosphatase that hydrolyzes non-canonical purine nucleotides such as inosine triphosphate (ITP), deoxyinosine triphosphate (dITP) or xanthosine 5'-triphosphate (XTP) to their respective monophosphate derivatives. The enzyme does not distinguish between the deoxy- and ribose forms. Probably excludes non-canonical purines from RNA and DNA precursor pools, thus preventing their incorporation into RNA and DNA and avoiding chromosomal lesions.</text>
</comment>
<dbReference type="GO" id="GO:0046872">
    <property type="term" value="F:metal ion binding"/>
    <property type="evidence" value="ECO:0007669"/>
    <property type="project" value="UniProtKB-KW"/>
</dbReference>
<evidence type="ECO:0000256" key="13">
    <source>
        <dbReference type="ARBA" id="ARBA00093271"/>
    </source>
</evidence>
<dbReference type="NCBIfam" id="TIGR00042">
    <property type="entry name" value="RdgB/HAM1 family non-canonical purine NTP pyrophosphatase"/>
    <property type="match status" value="1"/>
</dbReference>
<comment type="subcellular location">
    <subcellularLocation>
        <location evidence="1 14">Cytoplasm</location>
    </subcellularLocation>
</comment>
<dbReference type="GO" id="GO:0035870">
    <property type="term" value="F:dITP diphosphatase activity"/>
    <property type="evidence" value="ECO:0007669"/>
    <property type="project" value="UniProtKB-UniRule"/>
</dbReference>
<comment type="catalytic activity">
    <reaction evidence="13">
        <text>N(6)-hydroxy-dATP + H2O = N(6)-hydroxy-dAMP + diphosphate + H(+)</text>
        <dbReference type="Rhea" id="RHEA:83971"/>
        <dbReference type="ChEBI" id="CHEBI:15377"/>
        <dbReference type="ChEBI" id="CHEBI:15378"/>
        <dbReference type="ChEBI" id="CHEBI:33019"/>
        <dbReference type="ChEBI" id="CHEBI:233529"/>
        <dbReference type="ChEBI" id="CHEBI:233530"/>
    </reaction>
    <physiologicalReaction direction="left-to-right" evidence="13">
        <dbReference type="Rhea" id="RHEA:83972"/>
    </physiologicalReaction>
</comment>
<protein>
    <recommendedName>
        <fullName evidence="14">Inosine triphosphate pyrophosphatase</fullName>
        <shortName evidence="14">ITPase</shortName>
        <shortName evidence="14">Inosine triphosphatase</shortName>
        <ecNumber evidence="14">3.6.1.66</ecNumber>
    </recommendedName>
    <alternativeName>
        <fullName evidence="14">Non-canonical purine NTP pyrophosphatase</fullName>
    </alternativeName>
    <alternativeName>
        <fullName evidence="14">Non-standard purine NTP pyrophosphatase</fullName>
    </alternativeName>
    <alternativeName>
        <fullName evidence="14">Nucleoside-triphosphate diphosphatase</fullName>
    </alternativeName>
    <alternativeName>
        <fullName evidence="14">Nucleoside-triphosphate pyrophosphatase</fullName>
        <shortName evidence="14">NTPase</shortName>
    </alternativeName>
    <alternativeName>
        <fullName evidence="14">XTP/dITP diphosphatase</fullName>
    </alternativeName>
</protein>
<evidence type="ECO:0000256" key="2">
    <source>
        <dbReference type="ARBA" id="ARBA00008023"/>
    </source>
</evidence>
<dbReference type="GO" id="GO:0009204">
    <property type="term" value="P:deoxyribonucleoside triphosphate catabolic process"/>
    <property type="evidence" value="ECO:0007669"/>
    <property type="project" value="UniProtKB-UniRule"/>
</dbReference>
<dbReference type="CDD" id="cd00515">
    <property type="entry name" value="HAM1"/>
    <property type="match status" value="1"/>
</dbReference>
<dbReference type="GO" id="GO:0009117">
    <property type="term" value="P:nucleotide metabolic process"/>
    <property type="evidence" value="ECO:0007669"/>
    <property type="project" value="UniProtKB-KW"/>
</dbReference>
<evidence type="ECO:0000256" key="11">
    <source>
        <dbReference type="ARBA" id="ARBA00093218"/>
    </source>
</evidence>
<evidence type="ECO:0000313" key="16">
    <source>
        <dbReference type="EMBL" id="KAF0754738.1"/>
    </source>
</evidence>
<dbReference type="GO" id="GO:0036220">
    <property type="term" value="F:ITP diphosphatase activity"/>
    <property type="evidence" value="ECO:0007669"/>
    <property type="project" value="UniProtKB-UniRule"/>
</dbReference>
<evidence type="ECO:0000256" key="6">
    <source>
        <dbReference type="ARBA" id="ARBA00022801"/>
    </source>
</evidence>
<dbReference type="GO" id="GO:0005737">
    <property type="term" value="C:cytoplasm"/>
    <property type="evidence" value="ECO:0007669"/>
    <property type="project" value="UniProtKB-SubCell"/>
</dbReference>
<feature type="binding site" evidence="14">
    <location>
        <begin position="20"/>
        <end position="25"/>
    </location>
    <ligand>
        <name>ITP</name>
        <dbReference type="ChEBI" id="CHEBI:61402"/>
    </ligand>
</feature>
<dbReference type="GO" id="GO:0000166">
    <property type="term" value="F:nucleotide binding"/>
    <property type="evidence" value="ECO:0007669"/>
    <property type="project" value="UniProtKB-KW"/>
</dbReference>
<dbReference type="OrthoDB" id="6288734at2759"/>
<organism evidence="16 17">
    <name type="scientific">Aphis craccivora</name>
    <name type="common">Cowpea aphid</name>
    <dbReference type="NCBI Taxonomy" id="307492"/>
    <lineage>
        <taxon>Eukaryota</taxon>
        <taxon>Metazoa</taxon>
        <taxon>Ecdysozoa</taxon>
        <taxon>Arthropoda</taxon>
        <taxon>Hexapoda</taxon>
        <taxon>Insecta</taxon>
        <taxon>Pterygota</taxon>
        <taxon>Neoptera</taxon>
        <taxon>Paraneoptera</taxon>
        <taxon>Hemiptera</taxon>
        <taxon>Sternorrhyncha</taxon>
        <taxon>Aphidomorpha</taxon>
        <taxon>Aphidoidea</taxon>
        <taxon>Aphididae</taxon>
        <taxon>Aphidini</taxon>
        <taxon>Aphis</taxon>
        <taxon>Aphis</taxon>
    </lineage>
</organism>
<dbReference type="EC" id="3.6.1.66" evidence="14"/>
<evidence type="ECO:0000256" key="4">
    <source>
        <dbReference type="ARBA" id="ARBA00022723"/>
    </source>
</evidence>
<evidence type="ECO:0000256" key="14">
    <source>
        <dbReference type="HAMAP-Rule" id="MF_03148"/>
    </source>
</evidence>
<comment type="cofactor">
    <cofactor evidence="14">
        <name>Mg(2+)</name>
        <dbReference type="ChEBI" id="CHEBI:18420"/>
    </cofactor>
    <cofactor evidence="14">
        <name>Mn(2+)</name>
        <dbReference type="ChEBI" id="CHEBI:29035"/>
    </cofactor>
    <text evidence="14">Binds 1 divalent metal cation per subunit; can use either Mg(2+) or Mn(2+).</text>
</comment>
<comment type="subunit">
    <text evidence="14">Homodimer.</text>
</comment>
<dbReference type="FunFam" id="3.90.950.10:FF:000003">
    <property type="entry name" value="Inosine triphosphate pyrophosphatase"/>
    <property type="match status" value="1"/>
</dbReference>
<evidence type="ECO:0000256" key="5">
    <source>
        <dbReference type="ARBA" id="ARBA00022741"/>
    </source>
</evidence>
<keyword evidence="9 14" id="KW-0464">Manganese</keyword>
<dbReference type="Pfam" id="PF01725">
    <property type="entry name" value="Ham1p_like"/>
    <property type="match status" value="1"/>
</dbReference>
<evidence type="ECO:0000256" key="3">
    <source>
        <dbReference type="ARBA" id="ARBA00022490"/>
    </source>
</evidence>
<evidence type="ECO:0000313" key="17">
    <source>
        <dbReference type="Proteomes" id="UP000478052"/>
    </source>
</evidence>
<keyword evidence="3 14" id="KW-0963">Cytoplasm</keyword>
<comment type="function">
    <text evidence="10">Pyrophosphatase that hydrolyzes the non-canonical purine nucleotides inosine triphosphate (ITP), deoxyinosine triphosphate (dITP) as well as 2'-deoxy-N-6-hydroxylaminopurine triphosphate (dHAPTP) and xanthosine 5'-triphosphate (XTP) to their respective monophosphate derivatives. The enzyme does not distinguish between the deoxy- and ribose forms. Probably excludes non-canonical purines from RNA and DNA precursor pools, thus preventing their incorporation into RNA and DNA and avoiding chromosomal lesions.</text>
</comment>
<evidence type="ECO:0000256" key="10">
    <source>
        <dbReference type="ARBA" id="ARBA00054940"/>
    </source>
</evidence>
<feature type="binding site" evidence="14">
    <location>
        <begin position="82"/>
        <end position="83"/>
    </location>
    <ligand>
        <name>ITP</name>
        <dbReference type="ChEBI" id="CHEBI:61402"/>
    </ligand>
</feature>
<evidence type="ECO:0000256" key="1">
    <source>
        <dbReference type="ARBA" id="ARBA00004496"/>
    </source>
</evidence>
<comment type="similarity">
    <text evidence="2 14 15">Belongs to the HAM1 NTPase family.</text>
</comment>
<keyword evidence="6 14" id="KW-0378">Hydrolase</keyword>
<keyword evidence="5 14" id="KW-0547">Nucleotide-binding</keyword>
<reference evidence="16 17" key="1">
    <citation type="submission" date="2019-08" db="EMBL/GenBank/DDBJ databases">
        <title>Whole genome of Aphis craccivora.</title>
        <authorList>
            <person name="Voronova N.V."/>
            <person name="Shulinski R.S."/>
            <person name="Bandarenka Y.V."/>
            <person name="Zhorov D.G."/>
            <person name="Warner D."/>
        </authorList>
    </citation>
    <scope>NUCLEOTIDE SEQUENCE [LARGE SCALE GENOMIC DNA]</scope>
    <source>
        <strain evidence="16">180601</strain>
        <tissue evidence="16">Whole Body</tissue>
    </source>
</reference>
<evidence type="ECO:0000256" key="8">
    <source>
        <dbReference type="ARBA" id="ARBA00023080"/>
    </source>
</evidence>
<dbReference type="AlphaFoldDB" id="A0A6G0YF05"/>
<dbReference type="Proteomes" id="UP000478052">
    <property type="component" value="Unassembled WGS sequence"/>
</dbReference>
<comment type="caution">
    <text evidence="16">The sequence shown here is derived from an EMBL/GenBank/DDBJ whole genome shotgun (WGS) entry which is preliminary data.</text>
</comment>
<feature type="binding site" evidence="14">
    <location>
        <position position="180"/>
    </location>
    <ligand>
        <name>ITP</name>
        <dbReference type="ChEBI" id="CHEBI:61402"/>
    </ligand>
</feature>
<sequence length="203" mass="22823">MITISSPSYDMSKKNIVFVTGNVKKLEEVVQMFKNFYKGSVPFDLSNRNIDLPEHQGERDQICKMKALAAFDIIKGPCIVEDTSLCFNAIGGLPGPYVKWFLKATGPLGLYCMLKGFEDKTAMAVCTVAYVNEQGEVNIFSGETDGTIVEPTAIETFGWDSCFKPDGYEITYAEMPKEEKNLISHRMKAMYKLKEFIDHNVII</sequence>
<proteinExistence type="inferred from homology"/>
<name>A0A6G0YF05_APHCR</name>
<evidence type="ECO:0000256" key="15">
    <source>
        <dbReference type="RuleBase" id="RU003781"/>
    </source>
</evidence>
<dbReference type="InterPro" id="IPR027502">
    <property type="entry name" value="ITPase"/>
</dbReference>
<feature type="binding site" evidence="14">
    <location>
        <begin position="185"/>
        <end position="186"/>
    </location>
    <ligand>
        <name>ITP</name>
        <dbReference type="ChEBI" id="CHEBI:61402"/>
    </ligand>
</feature>
<evidence type="ECO:0000256" key="7">
    <source>
        <dbReference type="ARBA" id="ARBA00022842"/>
    </source>
</evidence>
<evidence type="ECO:0000256" key="12">
    <source>
        <dbReference type="ARBA" id="ARBA00093255"/>
    </source>
</evidence>
<dbReference type="InterPro" id="IPR002637">
    <property type="entry name" value="RdgB/HAM1"/>
</dbReference>
<dbReference type="Gene3D" id="3.90.950.10">
    <property type="match status" value="1"/>
</dbReference>
<dbReference type="PANTHER" id="PTHR11067:SF9">
    <property type="entry name" value="INOSINE TRIPHOSPHATE PYROPHOSPHATASE"/>
    <property type="match status" value="1"/>
</dbReference>
<feature type="binding site" evidence="14">
    <location>
        <begin position="157"/>
        <end position="160"/>
    </location>
    <ligand>
        <name>ITP</name>
        <dbReference type="ChEBI" id="CHEBI:61402"/>
    </ligand>
</feature>
<dbReference type="InterPro" id="IPR029001">
    <property type="entry name" value="ITPase-like_fam"/>
</dbReference>
<keyword evidence="4 14" id="KW-0479">Metal-binding</keyword>
<evidence type="ECO:0000256" key="9">
    <source>
        <dbReference type="ARBA" id="ARBA00023211"/>
    </source>
</evidence>
<feature type="binding site" evidence="14">
    <location>
        <position position="82"/>
    </location>
    <ligand>
        <name>Mg(2+)</name>
        <dbReference type="ChEBI" id="CHEBI:18420"/>
    </ligand>
</feature>
<feature type="binding site" evidence="14">
    <location>
        <position position="66"/>
    </location>
    <ligand>
        <name>ITP</name>
        <dbReference type="ChEBI" id="CHEBI:61402"/>
    </ligand>
</feature>
<dbReference type="GO" id="GO:0036222">
    <property type="term" value="F:XTP diphosphatase activity"/>
    <property type="evidence" value="ECO:0007669"/>
    <property type="project" value="UniProtKB-UniRule"/>
</dbReference>
<keyword evidence="8 14" id="KW-0546">Nucleotide metabolism</keyword>